<feature type="coiled-coil region" evidence="1">
    <location>
        <begin position="23"/>
        <end position="50"/>
    </location>
</feature>
<gene>
    <name evidence="2" type="ORF">P7E30_15290</name>
</gene>
<sequence>MGFNIQAKKSIVGSKLTVEQSHIAEIEEYIKSLEAQNIQLLQTNTKQQEELDGMYRKFLEQEDSSERSQSLLDETNTKMISMIEHVPTADEYSRSYDLLLDYQRQLVNRTDTSNDYHMNNGDVARIARYGIGVAENFVLNDHALIPMKKDDIEARLHLSENYHEQNDGGTVNLYSSYAIAVDVIDTKNGDVKKYNVFDFDEKYKDEIGTEEMETADQLIEDQGIDVRREQEKIVAYFEKDPTLTISVVPDEKQQELYVLAERLQDYTKVYSYRDVETFIAQNQGIRSFQEFETLYRPIEEEDEIEEIETTNQLIQEDDEMIIEEKVAINKSKKKRKEKAKGFEMT</sequence>
<accession>A0AAE4HSA4</accession>
<dbReference type="EMBL" id="JARPZN010000015">
    <property type="protein sequence ID" value="MDT2691541.1"/>
    <property type="molecule type" value="Genomic_DNA"/>
</dbReference>
<dbReference type="RefSeq" id="WP_311810080.1">
    <property type="nucleotide sequence ID" value="NZ_JARPZN010000015.1"/>
</dbReference>
<evidence type="ECO:0000313" key="2">
    <source>
        <dbReference type="EMBL" id="MDT2691541.1"/>
    </source>
</evidence>
<keyword evidence="1" id="KW-0175">Coiled coil</keyword>
<protein>
    <submittedName>
        <fullName evidence="2">Uncharacterized protein</fullName>
    </submittedName>
</protein>
<organism evidence="2 3">
    <name type="scientific">Enterococcus gallinarum</name>
    <dbReference type="NCBI Taxonomy" id="1353"/>
    <lineage>
        <taxon>Bacteria</taxon>
        <taxon>Bacillati</taxon>
        <taxon>Bacillota</taxon>
        <taxon>Bacilli</taxon>
        <taxon>Lactobacillales</taxon>
        <taxon>Enterococcaceae</taxon>
        <taxon>Enterococcus</taxon>
    </lineage>
</organism>
<name>A0AAE4HSA4_ENTGA</name>
<dbReference type="Proteomes" id="UP001183682">
    <property type="component" value="Unassembled WGS sequence"/>
</dbReference>
<reference evidence="2" key="1">
    <citation type="submission" date="2023-03" db="EMBL/GenBank/DDBJ databases">
        <authorList>
            <person name="Shen W."/>
            <person name="Cai J."/>
        </authorList>
    </citation>
    <scope>NUCLEOTIDE SEQUENCE</scope>
    <source>
        <strain evidence="2">K69-2</strain>
    </source>
</reference>
<proteinExistence type="predicted"/>
<comment type="caution">
    <text evidence="2">The sequence shown here is derived from an EMBL/GenBank/DDBJ whole genome shotgun (WGS) entry which is preliminary data.</text>
</comment>
<dbReference type="AlphaFoldDB" id="A0AAE4HSA4"/>
<evidence type="ECO:0000313" key="3">
    <source>
        <dbReference type="Proteomes" id="UP001183682"/>
    </source>
</evidence>
<evidence type="ECO:0000256" key="1">
    <source>
        <dbReference type="SAM" id="Coils"/>
    </source>
</evidence>